<dbReference type="Proteomes" id="UP001500506">
    <property type="component" value="Unassembled WGS sequence"/>
</dbReference>
<dbReference type="InterPro" id="IPR057204">
    <property type="entry name" value="DUF7882"/>
</dbReference>
<protein>
    <recommendedName>
        <fullName evidence="2">DUF7882 domain-containing protein</fullName>
    </recommendedName>
</protein>
<feature type="compositionally biased region" description="Polar residues" evidence="1">
    <location>
        <begin position="166"/>
        <end position="176"/>
    </location>
</feature>
<name>A0ABP4X641_9MICO</name>
<organism evidence="3 4">
    <name type="scientific">Agromyces humatus</name>
    <dbReference type="NCBI Taxonomy" id="279573"/>
    <lineage>
        <taxon>Bacteria</taxon>
        <taxon>Bacillati</taxon>
        <taxon>Actinomycetota</taxon>
        <taxon>Actinomycetes</taxon>
        <taxon>Micrococcales</taxon>
        <taxon>Microbacteriaceae</taxon>
        <taxon>Agromyces</taxon>
    </lineage>
</organism>
<keyword evidence="4" id="KW-1185">Reference proteome</keyword>
<dbReference type="EMBL" id="BAAANH010000007">
    <property type="protein sequence ID" value="GAA1768523.1"/>
    <property type="molecule type" value="Genomic_DNA"/>
</dbReference>
<proteinExistence type="predicted"/>
<gene>
    <name evidence="3" type="ORF">GCM10009747_31790</name>
</gene>
<dbReference type="Pfam" id="PF25355">
    <property type="entry name" value="DUF7882"/>
    <property type="match status" value="1"/>
</dbReference>
<reference evidence="4" key="1">
    <citation type="journal article" date="2019" name="Int. J. Syst. Evol. Microbiol.">
        <title>The Global Catalogue of Microorganisms (GCM) 10K type strain sequencing project: providing services to taxonomists for standard genome sequencing and annotation.</title>
        <authorList>
            <consortium name="The Broad Institute Genomics Platform"/>
            <consortium name="The Broad Institute Genome Sequencing Center for Infectious Disease"/>
            <person name="Wu L."/>
            <person name="Ma J."/>
        </authorList>
    </citation>
    <scope>NUCLEOTIDE SEQUENCE [LARGE SCALE GENOMIC DNA]</scope>
    <source>
        <strain evidence="4">JCM 14319</strain>
    </source>
</reference>
<feature type="region of interest" description="Disordered" evidence="1">
    <location>
        <begin position="133"/>
        <end position="176"/>
    </location>
</feature>
<evidence type="ECO:0000259" key="2">
    <source>
        <dbReference type="Pfam" id="PF25355"/>
    </source>
</evidence>
<feature type="domain" description="DUF7882" evidence="2">
    <location>
        <begin position="42"/>
        <end position="137"/>
    </location>
</feature>
<feature type="region of interest" description="Disordered" evidence="1">
    <location>
        <begin position="1"/>
        <end position="30"/>
    </location>
</feature>
<evidence type="ECO:0000313" key="4">
    <source>
        <dbReference type="Proteomes" id="UP001500506"/>
    </source>
</evidence>
<comment type="caution">
    <text evidence="3">The sequence shown here is derived from an EMBL/GenBank/DDBJ whole genome shotgun (WGS) entry which is preliminary data.</text>
</comment>
<evidence type="ECO:0000256" key="1">
    <source>
        <dbReference type="SAM" id="MobiDB-lite"/>
    </source>
</evidence>
<accession>A0ABP4X641</accession>
<evidence type="ECO:0000313" key="3">
    <source>
        <dbReference type="EMBL" id="GAA1768523.1"/>
    </source>
</evidence>
<feature type="compositionally biased region" description="Basic and acidic residues" evidence="1">
    <location>
        <begin position="1"/>
        <end position="15"/>
    </location>
</feature>
<sequence>MPDYRHAVGRDDAGRGGRMSHPGRSSKACRRRAPAAYAGVVGTLYYGDSGTPIGIEDRALAHVKVAITTKLRRGESFTLSWQHTDDQPRGRSTLWLHPSIPLRFVFDEPERPELSRRWIEDLMRSANSTGGIQLVPEHLDTNPIPTNPEQPVQVGVDVQEVEPDSESQQGGQTQPA</sequence>